<organism evidence="2 3">
    <name type="scientific">Ramlibacter albus</name>
    <dbReference type="NCBI Taxonomy" id="2079448"/>
    <lineage>
        <taxon>Bacteria</taxon>
        <taxon>Pseudomonadati</taxon>
        <taxon>Pseudomonadota</taxon>
        <taxon>Betaproteobacteria</taxon>
        <taxon>Burkholderiales</taxon>
        <taxon>Comamonadaceae</taxon>
        <taxon>Ramlibacter</taxon>
    </lineage>
</organism>
<dbReference type="AlphaFoldDB" id="A0A923M932"/>
<feature type="compositionally biased region" description="Low complexity" evidence="1">
    <location>
        <begin position="22"/>
        <end position="37"/>
    </location>
</feature>
<dbReference type="EMBL" id="JACORU010000005">
    <property type="protein sequence ID" value="MBC5765931.1"/>
    <property type="molecule type" value="Genomic_DNA"/>
</dbReference>
<reference evidence="2" key="1">
    <citation type="submission" date="2020-08" db="EMBL/GenBank/DDBJ databases">
        <title>Ramlibacter sp. GTP1 16S ribosomal RNA gene genome sequencing and assembly.</title>
        <authorList>
            <person name="Kang M."/>
        </authorList>
    </citation>
    <scope>NUCLEOTIDE SEQUENCE</scope>
    <source>
        <strain evidence="2">GTP1</strain>
    </source>
</reference>
<name>A0A923M932_9BURK</name>
<sequence>MPSDITNVPASPSRLVERVELPAAASQQQPVQSAPIAPHRDDSPPSDDLGPPRPAFDASNPLPYLQSFERAWQPPPNGNGLFTTSQIRDIDNRARFHCQNDVGFQQTYETAMARRVQCGNGRTEVGAWVRELLVLQSPRAAVPRGAPDPDAEGAHEQYVEYSVSTQKIDDAKGSVADGGKDAIRDGMYVTPEGEIYYGPAVAIHIAPDMGADPAVEQARMGRYLGSLAATAGAFGTAAATVATGAFVGTGSGAAVLGVGMAASSVFAGMTALCSQEAVKSPFTGLDTRKDEDLQEAAQQLRIAVATAKACKNEGYDPAKDQRVTVASTLALQHAQAVCGITNSQVREMSNVLRTVSPHSADTAWLDRTVASLILNGVFGATDEVDEDNQVIRYGLKTLLTEGQHRDWGRNIGGGLVGYFSSFGMANATSGALAASPIAALAVPALIVGFGPELGLNSGLVNNMYTATPTEAQKGPWHTATHCVSYWGFGVFHTALDLVAPAADIRAFNVGYWRVASGAMASISTQCTKHFIDTHHAAQTHDGQRSYFFESVPTWCDADNEKMPELIASLKQSTFVAHGKWLKSLMNNMSPATVLGHHAAGERVRRTAKVLARAGVRTAFAGAIFAPRTLGVSPEINPMANQLKESRQDLALKAATNFGLALWEMPTRVVAAAGAACCAGQAAPAASDTKDKVTPLGYGGVATAQYTSTFFTEALQARDEGRSKGLAGHVEVVLGKSRKDDGDNNV</sequence>
<accession>A0A923M932</accession>
<evidence type="ECO:0000313" key="2">
    <source>
        <dbReference type="EMBL" id="MBC5765931.1"/>
    </source>
</evidence>
<comment type="caution">
    <text evidence="2">The sequence shown here is derived from an EMBL/GenBank/DDBJ whole genome shotgun (WGS) entry which is preliminary data.</text>
</comment>
<evidence type="ECO:0000313" key="3">
    <source>
        <dbReference type="Proteomes" id="UP000596827"/>
    </source>
</evidence>
<proteinExistence type="predicted"/>
<dbReference type="RefSeq" id="WP_187082396.1">
    <property type="nucleotide sequence ID" value="NZ_JACORU010000005.1"/>
</dbReference>
<feature type="compositionally biased region" description="Polar residues" evidence="1">
    <location>
        <begin position="1"/>
        <end position="10"/>
    </location>
</feature>
<keyword evidence="3" id="KW-1185">Reference proteome</keyword>
<feature type="region of interest" description="Disordered" evidence="1">
    <location>
        <begin position="1"/>
        <end position="61"/>
    </location>
</feature>
<protein>
    <submittedName>
        <fullName evidence="2">Uncharacterized protein</fullName>
    </submittedName>
</protein>
<evidence type="ECO:0000256" key="1">
    <source>
        <dbReference type="SAM" id="MobiDB-lite"/>
    </source>
</evidence>
<gene>
    <name evidence="2" type="ORF">H8R02_15790</name>
</gene>
<dbReference type="Proteomes" id="UP000596827">
    <property type="component" value="Unassembled WGS sequence"/>
</dbReference>